<evidence type="ECO:0000256" key="1">
    <source>
        <dbReference type="SAM" id="Phobius"/>
    </source>
</evidence>
<dbReference type="Proteomes" id="UP000276133">
    <property type="component" value="Unassembled WGS sequence"/>
</dbReference>
<keyword evidence="3" id="KW-1185">Reference proteome</keyword>
<keyword evidence="1" id="KW-0472">Membrane</keyword>
<feature type="transmembrane region" description="Helical" evidence="1">
    <location>
        <begin position="25"/>
        <end position="42"/>
    </location>
</feature>
<dbReference type="EMBL" id="REGN01000433">
    <property type="protein sequence ID" value="RNA41931.1"/>
    <property type="molecule type" value="Genomic_DNA"/>
</dbReference>
<evidence type="ECO:0000313" key="3">
    <source>
        <dbReference type="Proteomes" id="UP000276133"/>
    </source>
</evidence>
<protein>
    <submittedName>
        <fullName evidence="2">Uncharacterized protein</fullName>
    </submittedName>
</protein>
<dbReference type="AlphaFoldDB" id="A0A3M7T1L9"/>
<reference evidence="2 3" key="1">
    <citation type="journal article" date="2018" name="Sci. Rep.">
        <title>Genomic signatures of local adaptation to the degree of environmental predictability in rotifers.</title>
        <authorList>
            <person name="Franch-Gras L."/>
            <person name="Hahn C."/>
            <person name="Garcia-Roger E.M."/>
            <person name="Carmona M.J."/>
            <person name="Serra M."/>
            <person name="Gomez A."/>
        </authorList>
    </citation>
    <scope>NUCLEOTIDE SEQUENCE [LARGE SCALE GENOMIC DNA]</scope>
    <source>
        <strain evidence="2">HYR1</strain>
    </source>
</reference>
<keyword evidence="1" id="KW-1133">Transmembrane helix</keyword>
<keyword evidence="1" id="KW-0812">Transmembrane</keyword>
<accession>A0A3M7T1L9</accession>
<gene>
    <name evidence="2" type="ORF">BpHYR1_012733</name>
</gene>
<organism evidence="2 3">
    <name type="scientific">Brachionus plicatilis</name>
    <name type="common">Marine rotifer</name>
    <name type="synonym">Brachionus muelleri</name>
    <dbReference type="NCBI Taxonomy" id="10195"/>
    <lineage>
        <taxon>Eukaryota</taxon>
        <taxon>Metazoa</taxon>
        <taxon>Spiralia</taxon>
        <taxon>Gnathifera</taxon>
        <taxon>Rotifera</taxon>
        <taxon>Eurotatoria</taxon>
        <taxon>Monogononta</taxon>
        <taxon>Pseudotrocha</taxon>
        <taxon>Ploima</taxon>
        <taxon>Brachionidae</taxon>
        <taxon>Brachionus</taxon>
    </lineage>
</organism>
<sequence length="70" mass="8488">MDFQNKDLRIVVVSKIFNLNKWKQLCAAHFFPVTSCLLFLLFDEMIHVQLNEGYDCMIYKMYQPYLFDEK</sequence>
<name>A0A3M7T1L9_BRAPC</name>
<comment type="caution">
    <text evidence="2">The sequence shown here is derived from an EMBL/GenBank/DDBJ whole genome shotgun (WGS) entry which is preliminary data.</text>
</comment>
<proteinExistence type="predicted"/>
<evidence type="ECO:0000313" key="2">
    <source>
        <dbReference type="EMBL" id="RNA41931.1"/>
    </source>
</evidence>